<dbReference type="Proteomes" id="UP000007752">
    <property type="component" value="Chromosome 6"/>
</dbReference>
<sequence length="162" mass="17612">MDRATLLSCLEPVFALYHRLRQIVLPTAPGVEGDVLRVCPAPARSIAHVVHSAAPAEGAGGAGGAPLHLHPIHEPHKPAMVATSSSTGSQSESAAAQVGSSNSDFRTLACRGPEERSHKFTTRYGRKCLPPVPSRTCFFDDVMFLRAYYATGYRMFFQWFLI</sequence>
<evidence type="ECO:0000313" key="1">
    <source>
        <dbReference type="EMBL" id="EAZ37472.1"/>
    </source>
</evidence>
<proteinExistence type="predicted"/>
<organism evidence="1">
    <name type="scientific">Oryza sativa subsp. japonica</name>
    <name type="common">Rice</name>
    <dbReference type="NCBI Taxonomy" id="39947"/>
    <lineage>
        <taxon>Eukaryota</taxon>
        <taxon>Viridiplantae</taxon>
        <taxon>Streptophyta</taxon>
        <taxon>Embryophyta</taxon>
        <taxon>Tracheophyta</taxon>
        <taxon>Spermatophyta</taxon>
        <taxon>Magnoliopsida</taxon>
        <taxon>Liliopsida</taxon>
        <taxon>Poales</taxon>
        <taxon>Poaceae</taxon>
        <taxon>BOP clade</taxon>
        <taxon>Oryzoideae</taxon>
        <taxon>Oryzeae</taxon>
        <taxon>Oryzinae</taxon>
        <taxon>Oryza</taxon>
        <taxon>Oryza sativa</taxon>
    </lineage>
</organism>
<reference evidence="1" key="2">
    <citation type="submission" date="2008-12" db="EMBL/GenBank/DDBJ databases">
        <title>Improved gene annotation of the rice (Oryza sativa) genomes.</title>
        <authorList>
            <person name="Wang J."/>
            <person name="Li R."/>
            <person name="Fan W."/>
            <person name="Huang Q."/>
            <person name="Zhang J."/>
            <person name="Zhou Y."/>
            <person name="Hu Y."/>
            <person name="Zi S."/>
            <person name="Li J."/>
            <person name="Ni P."/>
            <person name="Zheng H."/>
            <person name="Zhang Y."/>
            <person name="Zhao M."/>
            <person name="Hao Q."/>
            <person name="McDermott J."/>
            <person name="Samudrala R."/>
            <person name="Kristiansen K."/>
            <person name="Wong G.K.-S."/>
        </authorList>
    </citation>
    <scope>NUCLEOTIDE SEQUENCE</scope>
</reference>
<dbReference type="EMBL" id="CM000143">
    <property type="protein sequence ID" value="EAZ37472.1"/>
    <property type="molecule type" value="Genomic_DNA"/>
</dbReference>
<gene>
    <name evidence="1" type="ORF">OsJ_21805</name>
</gene>
<protein>
    <submittedName>
        <fullName evidence="1">Uncharacterized protein</fullName>
    </submittedName>
</protein>
<reference evidence="1" key="1">
    <citation type="journal article" date="2005" name="PLoS Biol.">
        <title>The genomes of Oryza sativa: a history of duplications.</title>
        <authorList>
            <person name="Yu J."/>
            <person name="Wang J."/>
            <person name="Lin W."/>
            <person name="Li S."/>
            <person name="Li H."/>
            <person name="Zhou J."/>
            <person name="Ni P."/>
            <person name="Dong W."/>
            <person name="Hu S."/>
            <person name="Zeng C."/>
            <person name="Zhang J."/>
            <person name="Zhang Y."/>
            <person name="Li R."/>
            <person name="Xu Z."/>
            <person name="Li S."/>
            <person name="Li X."/>
            <person name="Zheng H."/>
            <person name="Cong L."/>
            <person name="Lin L."/>
            <person name="Yin J."/>
            <person name="Geng J."/>
            <person name="Li G."/>
            <person name="Shi J."/>
            <person name="Liu J."/>
            <person name="Lv H."/>
            <person name="Li J."/>
            <person name="Wang J."/>
            <person name="Deng Y."/>
            <person name="Ran L."/>
            <person name="Shi X."/>
            <person name="Wang X."/>
            <person name="Wu Q."/>
            <person name="Li C."/>
            <person name="Ren X."/>
            <person name="Wang J."/>
            <person name="Wang X."/>
            <person name="Li D."/>
            <person name="Liu D."/>
            <person name="Zhang X."/>
            <person name="Ji Z."/>
            <person name="Zhao W."/>
            <person name="Sun Y."/>
            <person name="Zhang Z."/>
            <person name="Bao J."/>
            <person name="Han Y."/>
            <person name="Dong L."/>
            <person name="Ji J."/>
            <person name="Chen P."/>
            <person name="Wu S."/>
            <person name="Liu J."/>
            <person name="Xiao Y."/>
            <person name="Bu D."/>
            <person name="Tan J."/>
            <person name="Yang L."/>
            <person name="Ye C."/>
            <person name="Zhang J."/>
            <person name="Xu J."/>
            <person name="Zhou Y."/>
            <person name="Yu Y."/>
            <person name="Zhang B."/>
            <person name="Zhuang S."/>
            <person name="Wei H."/>
            <person name="Liu B."/>
            <person name="Lei M."/>
            <person name="Yu H."/>
            <person name="Li Y."/>
            <person name="Xu H."/>
            <person name="Wei S."/>
            <person name="He X."/>
            <person name="Fang L."/>
            <person name="Zhang Z."/>
            <person name="Zhang Y."/>
            <person name="Huang X."/>
            <person name="Su Z."/>
            <person name="Tong W."/>
            <person name="Li J."/>
            <person name="Tong Z."/>
            <person name="Li S."/>
            <person name="Ye J."/>
            <person name="Wang L."/>
            <person name="Fang L."/>
            <person name="Lei T."/>
            <person name="Chen C."/>
            <person name="Chen H."/>
            <person name="Xu Z."/>
            <person name="Li H."/>
            <person name="Huang H."/>
            <person name="Zhang F."/>
            <person name="Xu H."/>
            <person name="Li N."/>
            <person name="Zhao C."/>
            <person name="Li S."/>
            <person name="Dong L."/>
            <person name="Huang Y."/>
            <person name="Li L."/>
            <person name="Xi Y."/>
            <person name="Qi Q."/>
            <person name="Li W."/>
            <person name="Zhang B."/>
            <person name="Hu W."/>
            <person name="Zhang Y."/>
            <person name="Tian X."/>
            <person name="Jiao Y."/>
            <person name="Liang X."/>
            <person name="Jin J."/>
            <person name="Gao L."/>
            <person name="Zheng W."/>
            <person name="Hao B."/>
            <person name="Liu S."/>
            <person name="Wang W."/>
            <person name="Yuan L."/>
            <person name="Cao M."/>
            <person name="McDermott J."/>
            <person name="Samudrala R."/>
            <person name="Wang J."/>
            <person name="Wong G.K."/>
            <person name="Yang H."/>
        </authorList>
    </citation>
    <scope>NUCLEOTIDE SEQUENCE [LARGE SCALE GENOMIC DNA]</scope>
</reference>
<accession>A3BD33</accession>
<name>A3BD33_ORYSJ</name>
<dbReference type="AlphaFoldDB" id="A3BD33"/>